<dbReference type="InterPro" id="IPR038213">
    <property type="entry name" value="IFI6/IFI27-like_sf"/>
</dbReference>
<sequence>SLIGKGAIIGAGGVVTLILTPALLALFGFTSGGIAAGSIAAKIMSWLGIVYAGSVFAFLQSIGATGLTWLAGGYVASFGGAIGWMLSAICNQSQNNTTST</sequence>
<evidence type="ECO:0000256" key="5">
    <source>
        <dbReference type="ARBA" id="ARBA00023136"/>
    </source>
</evidence>
<evidence type="ECO:0000313" key="7">
    <source>
        <dbReference type="Ensembl" id="ENSLBEP00000024572.1"/>
    </source>
</evidence>
<dbReference type="AlphaFoldDB" id="A0A3Q3FWM7"/>
<evidence type="ECO:0000256" key="3">
    <source>
        <dbReference type="ARBA" id="ARBA00022692"/>
    </source>
</evidence>
<proteinExistence type="inferred from homology"/>
<accession>A0A3Q3FWM7</accession>
<dbReference type="Gene3D" id="6.10.110.10">
    <property type="match status" value="1"/>
</dbReference>
<evidence type="ECO:0000256" key="4">
    <source>
        <dbReference type="ARBA" id="ARBA00022989"/>
    </source>
</evidence>
<name>A0A3Q3FWM7_9LABR</name>
<dbReference type="PANTHER" id="PTHR16932">
    <property type="entry name" value="INTERFERON ALPHA-INDUCIBLE PROTEIN 27"/>
    <property type="match status" value="1"/>
</dbReference>
<reference evidence="7" key="1">
    <citation type="submission" date="2025-08" db="UniProtKB">
        <authorList>
            <consortium name="Ensembl"/>
        </authorList>
    </citation>
    <scope>IDENTIFICATION</scope>
</reference>
<reference evidence="7" key="2">
    <citation type="submission" date="2025-09" db="UniProtKB">
        <authorList>
            <consortium name="Ensembl"/>
        </authorList>
    </citation>
    <scope>IDENTIFICATION</scope>
</reference>
<comment type="subcellular location">
    <subcellularLocation>
        <location evidence="1">Membrane</location>
        <topology evidence="1">Multi-pass membrane protein</topology>
    </subcellularLocation>
</comment>
<comment type="similarity">
    <text evidence="2">Belongs to the IFI6/IFI27 family.</text>
</comment>
<evidence type="ECO:0000256" key="1">
    <source>
        <dbReference type="ARBA" id="ARBA00004141"/>
    </source>
</evidence>
<dbReference type="Pfam" id="PF06140">
    <property type="entry name" value="Ifi-6-16"/>
    <property type="match status" value="1"/>
</dbReference>
<protein>
    <submittedName>
        <fullName evidence="7">Uncharacterized protein</fullName>
    </submittedName>
</protein>
<keyword evidence="3 6" id="KW-0812">Transmembrane</keyword>
<dbReference type="InterPro" id="IPR009311">
    <property type="entry name" value="IFI6/IFI27-like"/>
</dbReference>
<dbReference type="PANTHER" id="PTHR16932:SF18">
    <property type="entry name" value="INTERFERON, ALPHA-INDUCIBLE PROTEIN 27-LIKE 2"/>
    <property type="match status" value="1"/>
</dbReference>
<feature type="transmembrane region" description="Helical" evidence="6">
    <location>
        <begin position="66"/>
        <end position="86"/>
    </location>
</feature>
<dbReference type="Proteomes" id="UP000261660">
    <property type="component" value="Unplaced"/>
</dbReference>
<keyword evidence="8" id="KW-1185">Reference proteome</keyword>
<evidence type="ECO:0000313" key="8">
    <source>
        <dbReference type="Proteomes" id="UP000261660"/>
    </source>
</evidence>
<keyword evidence="4 6" id="KW-1133">Transmembrane helix</keyword>
<feature type="transmembrane region" description="Helical" evidence="6">
    <location>
        <begin position="39"/>
        <end position="59"/>
    </location>
</feature>
<organism evidence="7 8">
    <name type="scientific">Labrus bergylta</name>
    <name type="common">ballan wrasse</name>
    <dbReference type="NCBI Taxonomy" id="56723"/>
    <lineage>
        <taxon>Eukaryota</taxon>
        <taxon>Metazoa</taxon>
        <taxon>Chordata</taxon>
        <taxon>Craniata</taxon>
        <taxon>Vertebrata</taxon>
        <taxon>Euteleostomi</taxon>
        <taxon>Actinopterygii</taxon>
        <taxon>Neopterygii</taxon>
        <taxon>Teleostei</taxon>
        <taxon>Neoteleostei</taxon>
        <taxon>Acanthomorphata</taxon>
        <taxon>Eupercaria</taxon>
        <taxon>Labriformes</taxon>
        <taxon>Labridae</taxon>
        <taxon>Labrus</taxon>
    </lineage>
</organism>
<dbReference type="GO" id="GO:0016020">
    <property type="term" value="C:membrane"/>
    <property type="evidence" value="ECO:0007669"/>
    <property type="project" value="UniProtKB-SubCell"/>
</dbReference>
<feature type="transmembrane region" description="Helical" evidence="6">
    <location>
        <begin position="7"/>
        <end position="27"/>
    </location>
</feature>
<evidence type="ECO:0000256" key="6">
    <source>
        <dbReference type="SAM" id="Phobius"/>
    </source>
</evidence>
<keyword evidence="5 6" id="KW-0472">Membrane</keyword>
<dbReference type="Ensembl" id="ENSLBET00000025836.1">
    <property type="protein sequence ID" value="ENSLBEP00000024572.1"/>
    <property type="gene ID" value="ENSLBEG00000018772.1"/>
</dbReference>
<dbReference type="GeneTree" id="ENSGT00940000172724"/>
<evidence type="ECO:0000256" key="2">
    <source>
        <dbReference type="ARBA" id="ARBA00007262"/>
    </source>
</evidence>